<evidence type="ECO:0000256" key="4">
    <source>
        <dbReference type="HAMAP-Rule" id="MF_03044"/>
    </source>
</evidence>
<keyword evidence="1 4" id="KW-0489">Methyltransferase</keyword>
<evidence type="ECO:0000313" key="6">
    <source>
        <dbReference type="Proteomes" id="UP000077051"/>
    </source>
</evidence>
<dbReference type="PANTHER" id="PTHR21008:SF1">
    <property type="entry name" value="25S RRNA (ADENINE(2142)-N(1))-METHYLTRANSFERASE"/>
    <property type="match status" value="1"/>
</dbReference>
<dbReference type="STRING" id="747725.A0A168JMP6"/>
<proteinExistence type="inferred from homology"/>
<dbReference type="PANTHER" id="PTHR21008">
    <property type="entry name" value="S-ADENOSYLMETHIONINE SENSOR UPSTREAM OF MTORC1-RELATED"/>
    <property type="match status" value="1"/>
</dbReference>
<protein>
    <recommendedName>
        <fullName evidence="4">25S rRNA adenine-N(1) methyltransferase</fullName>
        <ecNumber evidence="4">2.1.1.-</ecNumber>
    </recommendedName>
</protein>
<dbReference type="EMBL" id="AMYB01000006">
    <property type="protein sequence ID" value="OAD01388.1"/>
    <property type="molecule type" value="Genomic_DNA"/>
</dbReference>
<dbReference type="AlphaFoldDB" id="A0A168JMP6"/>
<feature type="binding site" evidence="4">
    <location>
        <position position="137"/>
    </location>
    <ligand>
        <name>S-adenosyl-L-methionine</name>
        <dbReference type="ChEBI" id="CHEBI:59789"/>
    </ligand>
</feature>
<dbReference type="Proteomes" id="UP000077051">
    <property type="component" value="Unassembled WGS sequence"/>
</dbReference>
<dbReference type="InterPro" id="IPR021867">
    <property type="entry name" value="Bmt2/SAMTOR"/>
</dbReference>
<reference evidence="5 6" key="1">
    <citation type="submission" date="2015-06" db="EMBL/GenBank/DDBJ databases">
        <title>Expansion of signal transduction pathways in fungi by whole-genome duplication.</title>
        <authorList>
            <consortium name="DOE Joint Genome Institute"/>
            <person name="Corrochano L.M."/>
            <person name="Kuo A."/>
            <person name="Marcet-Houben M."/>
            <person name="Polaino S."/>
            <person name="Salamov A."/>
            <person name="Villalobos J.M."/>
            <person name="Alvarez M.I."/>
            <person name="Avalos J."/>
            <person name="Benito E.P."/>
            <person name="Benoit I."/>
            <person name="Burger G."/>
            <person name="Camino L.P."/>
            <person name="Canovas D."/>
            <person name="Cerda-Olmedo E."/>
            <person name="Cheng J.-F."/>
            <person name="Dominguez A."/>
            <person name="Elias M."/>
            <person name="Eslava A.P."/>
            <person name="Glaser F."/>
            <person name="Grimwood J."/>
            <person name="Gutierrez G."/>
            <person name="Heitman J."/>
            <person name="Henrissat B."/>
            <person name="Iturriaga E.A."/>
            <person name="Lang B.F."/>
            <person name="Lavin J.L."/>
            <person name="Lee S."/>
            <person name="Li W."/>
            <person name="Lindquist E."/>
            <person name="Lopez-Garcia S."/>
            <person name="Luque E.M."/>
            <person name="Marcos A.T."/>
            <person name="Martin J."/>
            <person name="Mccluskey K."/>
            <person name="Medina H.R."/>
            <person name="Miralles-Duran A."/>
            <person name="Miyazaki A."/>
            <person name="Munoz-Torres E."/>
            <person name="Oguiza J.A."/>
            <person name="Ohm R."/>
            <person name="Olmedo M."/>
            <person name="Orejas M."/>
            <person name="Ortiz-Castellanos L."/>
            <person name="Pisabarro A.G."/>
            <person name="Rodriguez-Romero J."/>
            <person name="Ruiz-Herrera J."/>
            <person name="Ruiz-Vazquez R."/>
            <person name="Sanz C."/>
            <person name="Schackwitz W."/>
            <person name="Schmutz J."/>
            <person name="Shahriari M."/>
            <person name="Shelest E."/>
            <person name="Silva-Franco F."/>
            <person name="Soanes D."/>
            <person name="Syed K."/>
            <person name="Tagua V.G."/>
            <person name="Talbot N.J."/>
            <person name="Thon M."/>
            <person name="De Vries R.P."/>
            <person name="Wiebenga A."/>
            <person name="Yadav J.S."/>
            <person name="Braun E.L."/>
            <person name="Baker S."/>
            <person name="Garre V."/>
            <person name="Horwitz B."/>
            <person name="Torres-Martinez S."/>
            <person name="Idnurm A."/>
            <person name="Herrera-Estrella A."/>
            <person name="Gabaldon T."/>
            <person name="Grigoriev I.V."/>
        </authorList>
    </citation>
    <scope>NUCLEOTIDE SEQUENCE [LARGE SCALE GENOMIC DNA]</scope>
    <source>
        <strain evidence="5 6">CBS 277.49</strain>
    </source>
</reference>
<name>A0A168JMP6_MUCCL</name>
<keyword evidence="6" id="KW-1185">Reference proteome</keyword>
<keyword evidence="4" id="KW-0539">Nucleus</keyword>
<dbReference type="GO" id="GO:0005730">
    <property type="term" value="C:nucleolus"/>
    <property type="evidence" value="ECO:0007669"/>
    <property type="project" value="UniProtKB-SubCell"/>
</dbReference>
<sequence>MVKKQKKKQPITARVQPTEAKFKHSRVETARLIRKFHVLNKELAKCKADPQFIKREQEILKEMEAMGGLDWYQKASQLGQSKSRGGDSSKWLIQTLKSHCNELVDLCNKPVKVLDIGAVAPDNYKPYSSWITAKPIDLNPQDPAIQKQDFLQMKPPSSDDDKFDIVCLSLVINFVGDPKDRGQMLKHTRDFFTLPSVTGRLHHLFLVVPLPCVNNSRYMTHEHLLKMMGSIGYTRCIHHHFSNKLAYYLFELTGLPNTKHVEWKKKILQEGGGRNNFAVVME</sequence>
<comment type="similarity">
    <text evidence="4">Belongs to the BMT2 family.</text>
</comment>
<accession>A0A168JMP6</accession>
<comment type="subcellular location">
    <subcellularLocation>
        <location evidence="4">Nucleus</location>
        <location evidence="4">Nucleolus</location>
    </subcellularLocation>
</comment>
<dbReference type="Pfam" id="PF11968">
    <property type="entry name" value="Bmt2"/>
    <property type="match status" value="1"/>
</dbReference>
<evidence type="ECO:0000256" key="3">
    <source>
        <dbReference type="ARBA" id="ARBA00022691"/>
    </source>
</evidence>
<gene>
    <name evidence="5" type="ORF">MUCCIDRAFT_146243</name>
</gene>
<evidence type="ECO:0000256" key="1">
    <source>
        <dbReference type="ARBA" id="ARBA00022603"/>
    </source>
</evidence>
<organism evidence="5 6">
    <name type="scientific">Mucor lusitanicus CBS 277.49</name>
    <dbReference type="NCBI Taxonomy" id="747725"/>
    <lineage>
        <taxon>Eukaryota</taxon>
        <taxon>Fungi</taxon>
        <taxon>Fungi incertae sedis</taxon>
        <taxon>Mucoromycota</taxon>
        <taxon>Mucoromycotina</taxon>
        <taxon>Mucoromycetes</taxon>
        <taxon>Mucorales</taxon>
        <taxon>Mucorineae</taxon>
        <taxon>Mucoraceae</taxon>
        <taxon>Mucor</taxon>
    </lineage>
</organism>
<dbReference type="EC" id="2.1.1.-" evidence="4"/>
<dbReference type="VEuPathDB" id="FungiDB:MUCCIDRAFT_146243"/>
<feature type="binding site" evidence="4">
    <location>
        <position position="117"/>
    </location>
    <ligand>
        <name>S-adenosyl-L-methionine</name>
        <dbReference type="ChEBI" id="CHEBI:59789"/>
    </ligand>
</feature>
<evidence type="ECO:0000256" key="2">
    <source>
        <dbReference type="ARBA" id="ARBA00022679"/>
    </source>
</evidence>
<keyword evidence="3 4" id="KW-0949">S-adenosyl-L-methionine</keyword>
<keyword evidence="2 4" id="KW-0808">Transferase</keyword>
<comment type="function">
    <text evidence="4">S-adenosyl-L-methionine-dependent methyltransferase that specifically methylates the N(1) position of an adenine present in helix 65 in 25S rRNA.</text>
</comment>
<dbReference type="OrthoDB" id="5954793at2759"/>
<evidence type="ECO:0000313" key="5">
    <source>
        <dbReference type="EMBL" id="OAD01388.1"/>
    </source>
</evidence>
<comment type="caution">
    <text evidence="5">The sequence shown here is derived from an EMBL/GenBank/DDBJ whole genome shotgun (WGS) entry which is preliminary data.</text>
</comment>
<dbReference type="GO" id="GO:0016433">
    <property type="term" value="F:rRNA (adenine) methyltransferase activity"/>
    <property type="evidence" value="ECO:0007669"/>
    <property type="project" value="UniProtKB-UniRule"/>
</dbReference>
<dbReference type="HAMAP" id="MF_03044">
    <property type="entry name" value="BMT2"/>
    <property type="match status" value="1"/>
</dbReference>